<dbReference type="AlphaFoldDB" id="A0A3S2Z9E9"/>
<accession>A0A3S2Z9E9</accession>
<keyword evidence="1" id="KW-0812">Transmembrane</keyword>
<keyword evidence="1" id="KW-0472">Membrane</keyword>
<evidence type="ECO:0000256" key="1">
    <source>
        <dbReference type="SAM" id="Phobius"/>
    </source>
</evidence>
<organism evidence="2 3">
    <name type="scientific">Hwanghaeella grinnelliae</name>
    <dbReference type="NCBI Taxonomy" id="2500179"/>
    <lineage>
        <taxon>Bacteria</taxon>
        <taxon>Pseudomonadati</taxon>
        <taxon>Pseudomonadota</taxon>
        <taxon>Alphaproteobacteria</taxon>
        <taxon>Rhodospirillales</taxon>
        <taxon>Rhodospirillaceae</taxon>
        <taxon>Hwanghaeella</taxon>
    </lineage>
</organism>
<reference evidence="3" key="1">
    <citation type="submission" date="2019-01" db="EMBL/GenBank/DDBJ databases">
        <title>Gri0909 isolated from a small marine red alga.</title>
        <authorList>
            <person name="Kim J."/>
            <person name="Jeong S.E."/>
            <person name="Jeon C.O."/>
        </authorList>
    </citation>
    <scope>NUCLEOTIDE SEQUENCE [LARGE SCALE GENOMIC DNA]</scope>
    <source>
        <strain evidence="3">Gri0909</strain>
    </source>
</reference>
<dbReference type="RefSeq" id="WP_127763854.1">
    <property type="nucleotide sequence ID" value="NZ_SADE01000001.1"/>
</dbReference>
<dbReference type="OrthoDB" id="7280567at2"/>
<name>A0A3S2Z9E9_9PROT</name>
<keyword evidence="3" id="KW-1185">Reference proteome</keyword>
<evidence type="ECO:0000313" key="2">
    <source>
        <dbReference type="EMBL" id="RVU38483.1"/>
    </source>
</evidence>
<proteinExistence type="predicted"/>
<evidence type="ECO:0000313" key="3">
    <source>
        <dbReference type="Proteomes" id="UP000287447"/>
    </source>
</evidence>
<dbReference type="Proteomes" id="UP000287447">
    <property type="component" value="Unassembled WGS sequence"/>
</dbReference>
<dbReference type="EMBL" id="SADE01000001">
    <property type="protein sequence ID" value="RVU38483.1"/>
    <property type="molecule type" value="Genomic_DNA"/>
</dbReference>
<protein>
    <submittedName>
        <fullName evidence="2">Uncharacterized protein</fullName>
    </submittedName>
</protein>
<feature type="transmembrane region" description="Helical" evidence="1">
    <location>
        <begin position="20"/>
        <end position="38"/>
    </location>
</feature>
<sequence>MKGLLGVGKEVTWGDMARRALCVFLTGFLLLAGFVILIDPYDTVPFSLPLDRAPASTNQRFSYPAVAMDPTFDSLVVGTSVVRLLKPSELEATLGGRFANLAMNSAMPYEQSQILQLFLRNRKDVKTVIFGIDTVWCGQKASPKLTSRPFPPWLYDGNRWNDALHLLNLEALEQAGRQLGQLMGVREEKYQRNGYANFLPPRSEYDLQKVRKNLYQDGKPAVLPPGTPPADNNAAFRESLVFPDLEILRGMVAALPQATRKIFLGAPVHAITIGSPGSRAEAIWQECMSRIAQIGAEYGNAYVLDFKLRSDITVTDRNYWDPLHFRTDTASRIVRLVGEGVMAGRSTNPAFRYVTP</sequence>
<gene>
    <name evidence="2" type="ORF">EOI86_04150</name>
</gene>
<comment type="caution">
    <text evidence="2">The sequence shown here is derived from an EMBL/GenBank/DDBJ whole genome shotgun (WGS) entry which is preliminary data.</text>
</comment>
<keyword evidence="1" id="KW-1133">Transmembrane helix</keyword>